<dbReference type="AlphaFoldDB" id="A0A9P9WNC0"/>
<dbReference type="GO" id="GO:0020037">
    <property type="term" value="F:heme binding"/>
    <property type="evidence" value="ECO:0007669"/>
    <property type="project" value="InterPro"/>
</dbReference>
<dbReference type="PRINTS" id="PR00463">
    <property type="entry name" value="EP450I"/>
</dbReference>
<dbReference type="Proteomes" id="UP000829685">
    <property type="component" value="Unassembled WGS sequence"/>
</dbReference>
<name>A0A9P9WNC0_9PEZI</name>
<dbReference type="SUPFAM" id="SSF48264">
    <property type="entry name" value="Cytochrome P450"/>
    <property type="match status" value="1"/>
</dbReference>
<dbReference type="InterPro" id="IPR050121">
    <property type="entry name" value="Cytochrome_P450_monoxygenase"/>
</dbReference>
<dbReference type="PANTHER" id="PTHR24305">
    <property type="entry name" value="CYTOCHROME P450"/>
    <property type="match status" value="1"/>
</dbReference>
<dbReference type="InterPro" id="IPR036396">
    <property type="entry name" value="Cyt_P450_sf"/>
</dbReference>
<keyword evidence="3 5" id="KW-0479">Metal-binding</keyword>
<evidence type="ECO:0000256" key="3">
    <source>
        <dbReference type="ARBA" id="ARBA00022723"/>
    </source>
</evidence>
<evidence type="ECO:0000256" key="2">
    <source>
        <dbReference type="ARBA" id="ARBA00022617"/>
    </source>
</evidence>
<evidence type="ECO:0000256" key="4">
    <source>
        <dbReference type="ARBA" id="ARBA00023004"/>
    </source>
</evidence>
<protein>
    <recommendedName>
        <fullName evidence="8">Cytochrome P450</fullName>
    </recommendedName>
</protein>
<dbReference type="PANTHER" id="PTHR24305:SF166">
    <property type="entry name" value="CYTOCHROME P450 12A4, MITOCHONDRIAL-RELATED"/>
    <property type="match status" value="1"/>
</dbReference>
<accession>A0A9P9WNC0</accession>
<proteinExistence type="inferred from homology"/>
<comment type="similarity">
    <text evidence="1">Belongs to the cytochrome P450 family.</text>
</comment>
<comment type="caution">
    <text evidence="6">The sequence shown here is derived from an EMBL/GenBank/DDBJ whole genome shotgun (WGS) entry which is preliminary data.</text>
</comment>
<dbReference type="EMBL" id="JAFIMR010000012">
    <property type="protein sequence ID" value="KAI1871850.1"/>
    <property type="molecule type" value="Genomic_DNA"/>
</dbReference>
<keyword evidence="7" id="KW-1185">Reference proteome</keyword>
<evidence type="ECO:0000313" key="6">
    <source>
        <dbReference type="EMBL" id="KAI1871850.1"/>
    </source>
</evidence>
<dbReference type="InterPro" id="IPR001128">
    <property type="entry name" value="Cyt_P450"/>
</dbReference>
<sequence length="258" mass="29244">MDEDITQAFPNKDRDLLTYMLEEEISHKEETGEIPWTEDELIEHLVIFTVAGHETSALMLTWALYALSTDPAIQSRLRVEIMELLEKSPKPEYDDLAGLALLNNFCREVLRVYSPAMIVTRESITDLVIEGQYIPKGIQLDMPPSVMHFHPRIWGDDAHIFDPDRWENLTGDAASPYAWEPFIQGPRQCPGKNFALIEIKAILAALISRFRFIGIEKHDGSGKLMTDEEAKLGHGVKPENPSLTFSPIGGLTVRFERI</sequence>
<keyword evidence="4 5" id="KW-0408">Iron</keyword>
<dbReference type="PRINTS" id="PR00385">
    <property type="entry name" value="P450"/>
</dbReference>
<keyword evidence="2 5" id="KW-0349">Heme</keyword>
<dbReference type="Pfam" id="PF00067">
    <property type="entry name" value="p450"/>
    <property type="match status" value="1"/>
</dbReference>
<evidence type="ECO:0000256" key="1">
    <source>
        <dbReference type="ARBA" id="ARBA00010617"/>
    </source>
</evidence>
<reference evidence="6" key="1">
    <citation type="submission" date="2021-03" db="EMBL/GenBank/DDBJ databases">
        <title>Revisited historic fungal species revealed as producer of novel bioactive compounds through whole genome sequencing and comparative genomics.</title>
        <authorList>
            <person name="Vignolle G.A."/>
            <person name="Hochenegger N."/>
            <person name="Mach R.L."/>
            <person name="Mach-Aigner A.R."/>
            <person name="Javad Rahimi M."/>
            <person name="Salim K.A."/>
            <person name="Chan C.M."/>
            <person name="Lim L.B.L."/>
            <person name="Cai F."/>
            <person name="Druzhinina I.S."/>
            <person name="U'Ren J.M."/>
            <person name="Derntl C."/>
        </authorList>
    </citation>
    <scope>NUCLEOTIDE SEQUENCE</scope>
    <source>
        <strain evidence="6">TUCIM 5799</strain>
    </source>
</reference>
<evidence type="ECO:0000313" key="7">
    <source>
        <dbReference type="Proteomes" id="UP000829685"/>
    </source>
</evidence>
<organism evidence="6 7">
    <name type="scientific">Neoarthrinium moseri</name>
    <dbReference type="NCBI Taxonomy" id="1658444"/>
    <lineage>
        <taxon>Eukaryota</taxon>
        <taxon>Fungi</taxon>
        <taxon>Dikarya</taxon>
        <taxon>Ascomycota</taxon>
        <taxon>Pezizomycotina</taxon>
        <taxon>Sordariomycetes</taxon>
        <taxon>Xylariomycetidae</taxon>
        <taxon>Amphisphaeriales</taxon>
        <taxon>Apiosporaceae</taxon>
        <taxon>Neoarthrinium</taxon>
    </lineage>
</organism>
<dbReference type="GO" id="GO:0004497">
    <property type="term" value="F:monooxygenase activity"/>
    <property type="evidence" value="ECO:0007669"/>
    <property type="project" value="InterPro"/>
</dbReference>
<evidence type="ECO:0008006" key="8">
    <source>
        <dbReference type="Google" id="ProtNLM"/>
    </source>
</evidence>
<dbReference type="Gene3D" id="1.10.630.10">
    <property type="entry name" value="Cytochrome P450"/>
    <property type="match status" value="1"/>
</dbReference>
<comment type="cofactor">
    <cofactor evidence="5">
        <name>heme</name>
        <dbReference type="ChEBI" id="CHEBI:30413"/>
    </cofactor>
</comment>
<gene>
    <name evidence="6" type="ORF">JX265_005836</name>
</gene>
<dbReference type="InterPro" id="IPR002401">
    <property type="entry name" value="Cyt_P450_E_grp-I"/>
</dbReference>
<feature type="binding site" description="axial binding residue" evidence="5">
    <location>
        <position position="189"/>
    </location>
    <ligand>
        <name>heme</name>
        <dbReference type="ChEBI" id="CHEBI:30413"/>
    </ligand>
    <ligandPart>
        <name>Fe</name>
        <dbReference type="ChEBI" id="CHEBI:18248"/>
    </ligandPart>
</feature>
<dbReference type="GO" id="GO:0016705">
    <property type="term" value="F:oxidoreductase activity, acting on paired donors, with incorporation or reduction of molecular oxygen"/>
    <property type="evidence" value="ECO:0007669"/>
    <property type="project" value="InterPro"/>
</dbReference>
<dbReference type="GO" id="GO:0005506">
    <property type="term" value="F:iron ion binding"/>
    <property type="evidence" value="ECO:0007669"/>
    <property type="project" value="InterPro"/>
</dbReference>
<evidence type="ECO:0000256" key="5">
    <source>
        <dbReference type="PIRSR" id="PIRSR602401-1"/>
    </source>
</evidence>